<proteinExistence type="predicted"/>
<dbReference type="RefSeq" id="WP_209813055.1">
    <property type="nucleotide sequence ID" value="NZ_JAGGKT010000041.1"/>
</dbReference>
<gene>
    <name evidence="3" type="ORF">J2Z37_005133</name>
</gene>
<name>A0ABS4GXX4_9BACL</name>
<protein>
    <recommendedName>
        <fullName evidence="5">DUF4355 domain-containing protein</fullName>
    </recommendedName>
</protein>
<accession>A0ABS4GXX4</accession>
<feature type="region of interest" description="Disordered" evidence="2">
    <location>
        <begin position="161"/>
        <end position="201"/>
    </location>
</feature>
<keyword evidence="4" id="KW-1185">Reference proteome</keyword>
<evidence type="ECO:0000256" key="2">
    <source>
        <dbReference type="SAM" id="MobiDB-lite"/>
    </source>
</evidence>
<organism evidence="3 4">
    <name type="scientific">Ammoniphilus resinae</name>
    <dbReference type="NCBI Taxonomy" id="861532"/>
    <lineage>
        <taxon>Bacteria</taxon>
        <taxon>Bacillati</taxon>
        <taxon>Bacillota</taxon>
        <taxon>Bacilli</taxon>
        <taxon>Bacillales</taxon>
        <taxon>Paenibacillaceae</taxon>
        <taxon>Aneurinibacillus group</taxon>
        <taxon>Ammoniphilus</taxon>
    </lineage>
</organism>
<feature type="compositionally biased region" description="Basic and acidic residues" evidence="2">
    <location>
        <begin position="188"/>
        <end position="201"/>
    </location>
</feature>
<feature type="compositionally biased region" description="Polar residues" evidence="2">
    <location>
        <begin position="172"/>
        <end position="185"/>
    </location>
</feature>
<evidence type="ECO:0000256" key="1">
    <source>
        <dbReference type="SAM" id="Coils"/>
    </source>
</evidence>
<keyword evidence="1" id="KW-0175">Coiled coil</keyword>
<evidence type="ECO:0008006" key="5">
    <source>
        <dbReference type="Google" id="ProtNLM"/>
    </source>
</evidence>
<sequence>MDLQAVQQFLEQSKDQEDVKSYLQGLSQVTPDGAKAFLETDEGKKLLQPQLDSYFTKGLDTWKKNNLEKLISEEVSKRNPQETPEQKQLRELQEKINQMEQEKTREALKNVALTQLSQKKLPANLVDLLIGKDQESTLANLTKYEEVFTSHLQSLVDEKLKSGGSIPKDGQPPQTFTKEQISSMSPDEINKHWDSIKNTKL</sequence>
<dbReference type="Proteomes" id="UP001519343">
    <property type="component" value="Unassembled WGS sequence"/>
</dbReference>
<reference evidence="3 4" key="1">
    <citation type="submission" date="2021-03" db="EMBL/GenBank/DDBJ databases">
        <title>Genomic Encyclopedia of Type Strains, Phase IV (KMG-IV): sequencing the most valuable type-strain genomes for metagenomic binning, comparative biology and taxonomic classification.</title>
        <authorList>
            <person name="Goeker M."/>
        </authorList>
    </citation>
    <scope>NUCLEOTIDE SEQUENCE [LARGE SCALE GENOMIC DNA]</scope>
    <source>
        <strain evidence="3 4">DSM 24738</strain>
    </source>
</reference>
<comment type="caution">
    <text evidence="3">The sequence shown here is derived from an EMBL/GenBank/DDBJ whole genome shotgun (WGS) entry which is preliminary data.</text>
</comment>
<feature type="coiled-coil region" evidence="1">
    <location>
        <begin position="82"/>
        <end position="109"/>
    </location>
</feature>
<dbReference type="Pfam" id="PF14265">
    <property type="entry name" value="DUF4355"/>
    <property type="match status" value="1"/>
</dbReference>
<evidence type="ECO:0000313" key="3">
    <source>
        <dbReference type="EMBL" id="MBP1935096.1"/>
    </source>
</evidence>
<dbReference type="EMBL" id="JAGGKT010000041">
    <property type="protein sequence ID" value="MBP1935096.1"/>
    <property type="molecule type" value="Genomic_DNA"/>
</dbReference>
<evidence type="ECO:0000313" key="4">
    <source>
        <dbReference type="Proteomes" id="UP001519343"/>
    </source>
</evidence>
<dbReference type="InterPro" id="IPR025580">
    <property type="entry name" value="Gp46"/>
</dbReference>